<accession>A0A508B6K1</accession>
<dbReference type="RefSeq" id="WP_141480824.1">
    <property type="nucleotide sequence ID" value="NZ_VICD02000006.1"/>
</dbReference>
<evidence type="ECO:0000313" key="3">
    <source>
        <dbReference type="Proteomes" id="UP000320431"/>
    </source>
</evidence>
<organism evidence="2 3">
    <name type="scientific">Marilutibacter maris</name>
    <dbReference type="NCBI Taxonomy" id="1605891"/>
    <lineage>
        <taxon>Bacteria</taxon>
        <taxon>Pseudomonadati</taxon>
        <taxon>Pseudomonadota</taxon>
        <taxon>Gammaproteobacteria</taxon>
        <taxon>Lysobacterales</taxon>
        <taxon>Lysobacteraceae</taxon>
        <taxon>Marilutibacter</taxon>
    </lineage>
</organism>
<comment type="caution">
    <text evidence="2">The sequence shown here is derived from an EMBL/GenBank/DDBJ whole genome shotgun (WGS) entry which is preliminary data.</text>
</comment>
<feature type="compositionally biased region" description="Polar residues" evidence="1">
    <location>
        <begin position="8"/>
        <end position="19"/>
    </location>
</feature>
<dbReference type="EMBL" id="VICD02000006">
    <property type="protein sequence ID" value="KAB8198733.1"/>
    <property type="molecule type" value="Genomic_DNA"/>
</dbReference>
<feature type="region of interest" description="Disordered" evidence="1">
    <location>
        <begin position="1"/>
        <end position="24"/>
    </location>
</feature>
<dbReference type="Proteomes" id="UP000320431">
    <property type="component" value="Unassembled WGS sequence"/>
</dbReference>
<protein>
    <submittedName>
        <fullName evidence="2">Uncharacterized protein</fullName>
    </submittedName>
</protein>
<gene>
    <name evidence="2" type="ORF">FKV24_000775</name>
</gene>
<reference evidence="2 3" key="1">
    <citation type="submission" date="2019-10" db="EMBL/GenBank/DDBJ databases">
        <title>Lysobacter alkalisoli sp. nov., isolated from saline-alkaline soil.</title>
        <authorList>
            <person name="Sun J.-Q."/>
        </authorList>
    </citation>
    <scope>NUCLEOTIDE SEQUENCE [LARGE SCALE GENOMIC DNA]</scope>
    <source>
        <strain evidence="2 3">KCTC 42381</strain>
    </source>
</reference>
<sequence>MDTPQPSPATTELPQTPSSEKAKFPETFTQVPLSFLRSELFSVAKSGMRRDRKDTETTKRIAFESGPLGIDIECEGPHLNQEHLLAWQAVIYLGRLHNGLAGDTFIVPANEILRLMGKDYRDHVQRKSLRRLLEDLQGTRIFLKSHRSRYVGNLLDATGQDHETKLMAVRLNPDLAQLLDDETLDNDIMRMASLGRNLLAMWLHNYFASWSSYRNVTVQELHRLCGTNLDLRRFRYRLKEAGETLKACKACKRSYITNFRVGDDDVVYVEKKPTKVKLLKPDDKAKSNAGYHHAQRDGARKAAASRAVVNL</sequence>
<dbReference type="AlphaFoldDB" id="A0A508B6K1"/>
<evidence type="ECO:0000256" key="1">
    <source>
        <dbReference type="SAM" id="MobiDB-lite"/>
    </source>
</evidence>
<name>A0A508B6K1_9GAMM</name>
<evidence type="ECO:0000313" key="2">
    <source>
        <dbReference type="EMBL" id="KAB8198733.1"/>
    </source>
</evidence>
<proteinExistence type="predicted"/>